<dbReference type="Gene3D" id="3.30.420.140">
    <property type="entry name" value="YqgF/RNase H-like domain"/>
    <property type="match status" value="1"/>
</dbReference>
<evidence type="ECO:0000256" key="3">
    <source>
        <dbReference type="ARBA" id="ARBA00023163"/>
    </source>
</evidence>
<dbReference type="Pfam" id="PF14635">
    <property type="entry name" value="HHH_7"/>
    <property type="match status" value="1"/>
</dbReference>
<feature type="region of interest" description="Disordered" evidence="6">
    <location>
        <begin position="1752"/>
        <end position="1789"/>
    </location>
</feature>
<dbReference type="InterPro" id="IPR012340">
    <property type="entry name" value="NA-bd_OB-fold"/>
</dbReference>
<dbReference type="InterPro" id="IPR028231">
    <property type="entry name" value="Spt6_YqgF"/>
</dbReference>
<dbReference type="InterPro" id="IPR028088">
    <property type="entry name" value="Spt6_HTH_DNA-bd_dom"/>
</dbReference>
<keyword evidence="3 5" id="KW-0804">Transcription</keyword>
<feature type="compositionally biased region" description="Acidic residues" evidence="6">
    <location>
        <begin position="548"/>
        <end position="572"/>
    </location>
</feature>
<dbReference type="SUPFAM" id="SSF158832">
    <property type="entry name" value="Tex N-terminal region-like"/>
    <property type="match status" value="1"/>
</dbReference>
<reference evidence="8 9" key="1">
    <citation type="journal article" date="2018" name="J. Allergy Clin. Immunol.">
        <title>High-quality assembly of Dermatophagoides pteronyssinus genome and transcriptome reveals a wide range of novel allergens.</title>
        <authorList>
            <person name="Liu X.Y."/>
            <person name="Yang K.Y."/>
            <person name="Wang M.Q."/>
            <person name="Kwok J.S."/>
            <person name="Zeng X."/>
            <person name="Yang Z."/>
            <person name="Xiao X.J."/>
            <person name="Lau C.P."/>
            <person name="Li Y."/>
            <person name="Huang Z.M."/>
            <person name="Ba J.G."/>
            <person name="Yim A.K."/>
            <person name="Ouyang C.Y."/>
            <person name="Ngai S.M."/>
            <person name="Chan T.F."/>
            <person name="Leung E.L."/>
            <person name="Liu L."/>
            <person name="Liu Z.G."/>
            <person name="Tsui S.K."/>
        </authorList>
    </citation>
    <scope>NUCLEOTIDE SEQUENCE [LARGE SCALE GENOMIC DNA]</scope>
    <source>
        <strain evidence="8">Derp</strain>
    </source>
</reference>
<comment type="similarity">
    <text evidence="2 5">Belongs to the SPT6 family.</text>
</comment>
<feature type="region of interest" description="Disordered" evidence="6">
    <location>
        <begin position="864"/>
        <end position="884"/>
    </location>
</feature>
<sequence>MADFFDREAVSSEGSEDDEVREEIRRHKKLKKVHAGGGGSDEDSEEEEEDDDEKIAQEMKDLINDDVEEEEEEDDDGDSEDGIGRGHKRSHDDDDLEEDLEDDDYDLLEENLGRRIERKKKFRRVRQLEDDDDDEDDENPANTLNERDAIANELFDDDDGFGSNNNLNNNNNDQQQQQQLNRQQNRIREQIDDQYGQIDSEHSDESDDEDNFIVDDNDQPIITQKRSKRHDGFNNQALQQAQDIFGVDFDFDVFDDNVEFDEEEMEEDYDEEGIDRQRQTSKKKRQRQPKKSIYELYEPAELERSHLTEADNEIRNTDAPERFLTRSIPVTAAEPNEIREESEWIYRNLYELPTITRQDNHSGSGGIRQPLAGSKPRSTINIISNILKYIRNEQLSIPFLSYYRKEYYAPDLSINDLWLIFNWDEKWCRLNERKKNLLKLMENMKEYQLSLMIKNSTNDDDGNNIDDDDNDQPLPDDFRRITDKDLQRIQTIQSFEEFNDYYLQFQLYYSHQLTEMKKFLLKQKRQQRERKRQQRLQERQQQRVNENGENDDPNDEIINEELNEDNDNDDDDEKEELMLTERMNFMRLSMKKDTYSFCRDSGIGRLASKFGLTPEQFGEHITESYHKHEIEQHPINPLEAAQEYLNKCFDTPDKVLQAATFMVGKQLSCDPLVRKTVRQMFYERATVTVRPTKKGKKEIDESHQCYSMKYLKQKPISSFSNEQFLQLNMGKNDGLVDIIIELDDNSTTSSSMQKHHSSTTMSSSSSSMLNNNNNDSKAFKQYLEEIKYLYQRDEFSKNVQDWNDQRTKALDIALNRFLYPFLLKELTTKILTESQHTIIQNCADKLASYLSIGPYIPAFIQDKKNRNHNHSGDDDDDDDDNDDDFDTRNGIRIMGFAFVPNNEEASFCALIDGDGEVTDYIKLEHFMLKRSEGGFLSDIERNLREKDRQKLQNFILTKKPHVIALGADTLVTKDVMDDLTQMIRNLHEIQRLPLIPIEYIDSELSIVYMNSKRAITDFHNYPPKLRQAISLARRLQDPLLEFAQLCSADEEILCLKLHPLQDNVPRETLLNAIYSEFVNRVNEVGVDINKCLVHPYTSSLVQFIGGLGPRKGAYLLRTLKKQQTPLLESRSQLIQNCSIGKNVFINCAGFIKIDTNSFADSGTETYIEVLDSTRVHPETYEWARKMAVDALDYDEDNDHNPAQALEEIIENPEKLRDLDLDEFAKELHRQGLGLKKQTLYDIRTELTDRYQDKRKSYRSPNDEEIFELLTGENLQTFCIGKYVQVRVTGIARRKPKTEQVDQAQPIRMETGLWKCPFCLKDDFNELGEVWNHFDTNQCPGQSFGVRVRLDNGLTGIIPLKYLSDKDVTDPLTRVKVGMTINCRILKIIIERFSLELTCRTSDLIDSNNRFKPNKDNYYDFDSEEYDIRLEEDGKKRKNHQRTYMKRIIVHPSFHNIDLKKSEQILSASPQGEAVIRPSSKGNDHLTLSWKVHDGIYQNVLIREEGKTNPFSLGQQLFIDQESFEDLDEIIARYVQPMASFARDLINFKYFRDLNGDRQAAEKVLNEEKQKAPSRIPYIVSASKEFPGKFLLSYQPNQKAFHELITVTPDGFKYRMNVFKSIFQLFKWFKDHYKDYSTITTMITPGQQQTPINASPYVKQQQHQHQQRTPQSSTTSPYVNVTGHPGGTTTATFNGNFATAAAAASNTAIAQSLTVASGGSTFQRPNLYPIPLSTTTTAVGAGGIGMGVGGGGNIPSYATGQTMMPPPPPPPPSIPQIQNQRPGQRGGNQWSDLLKQQSTITQDWNSNRNNNNINHHHNRTMTSTTSLQIPPLLQSSLSSITGQHQQQQQSSMPTIQPSISLGLINKPRTPGYSTPGASSQMSISPMQDDQQSTPNIIKGGGDQTPLVDEWN</sequence>
<dbReference type="PROSITE" id="PS50126">
    <property type="entry name" value="S1"/>
    <property type="match status" value="1"/>
</dbReference>
<feature type="region of interest" description="Disordered" evidence="6">
    <location>
        <begin position="1646"/>
        <end position="1686"/>
    </location>
</feature>
<feature type="compositionally biased region" description="Basic residues" evidence="6">
    <location>
        <begin position="116"/>
        <end position="125"/>
    </location>
</feature>
<feature type="compositionally biased region" description="Basic residues" evidence="6">
    <location>
        <begin position="524"/>
        <end position="534"/>
    </location>
</feature>
<dbReference type="Proteomes" id="UP000887458">
    <property type="component" value="Unassembled WGS sequence"/>
</dbReference>
<dbReference type="InterPro" id="IPR055179">
    <property type="entry name" value="Tex-like_central_region"/>
</dbReference>
<evidence type="ECO:0000313" key="8">
    <source>
        <dbReference type="EMBL" id="KAH9422366.1"/>
    </source>
</evidence>
<gene>
    <name evidence="8" type="primary">SUPT6H_2</name>
    <name evidence="8" type="ORF">DERP_003041</name>
</gene>
<accession>A0ABQ8JJ49</accession>
<name>A0ABQ8JJ49_DERPT</name>
<organism evidence="8 9">
    <name type="scientific">Dermatophagoides pteronyssinus</name>
    <name type="common">European house dust mite</name>
    <dbReference type="NCBI Taxonomy" id="6956"/>
    <lineage>
        <taxon>Eukaryota</taxon>
        <taxon>Metazoa</taxon>
        <taxon>Ecdysozoa</taxon>
        <taxon>Arthropoda</taxon>
        <taxon>Chelicerata</taxon>
        <taxon>Arachnida</taxon>
        <taxon>Acari</taxon>
        <taxon>Acariformes</taxon>
        <taxon>Sarcoptiformes</taxon>
        <taxon>Astigmata</taxon>
        <taxon>Psoroptidia</taxon>
        <taxon>Analgoidea</taxon>
        <taxon>Pyroglyphidae</taxon>
        <taxon>Dermatophagoidinae</taxon>
        <taxon>Dermatophagoides</taxon>
    </lineage>
</organism>
<dbReference type="PANTHER" id="PTHR10145">
    <property type="entry name" value="TRANSCRIPTION ELONGATION FACTOR SPT6"/>
    <property type="match status" value="1"/>
</dbReference>
<dbReference type="SUPFAM" id="SSF55550">
    <property type="entry name" value="SH2 domain"/>
    <property type="match status" value="2"/>
</dbReference>
<dbReference type="InterPro" id="IPR028083">
    <property type="entry name" value="Spt6_acidic_N_dom"/>
</dbReference>
<dbReference type="SMART" id="SM00252">
    <property type="entry name" value="SH2"/>
    <property type="match status" value="1"/>
</dbReference>
<keyword evidence="8" id="KW-0648">Protein biosynthesis</keyword>
<dbReference type="SUPFAM" id="SSF53098">
    <property type="entry name" value="Ribonuclease H-like"/>
    <property type="match status" value="1"/>
</dbReference>
<feature type="compositionally biased region" description="Acidic residues" evidence="6">
    <location>
        <begin position="40"/>
        <end position="53"/>
    </location>
</feature>
<dbReference type="InterPro" id="IPR003029">
    <property type="entry name" value="S1_domain"/>
</dbReference>
<feature type="region of interest" description="Disordered" evidence="6">
    <location>
        <begin position="1"/>
        <end position="230"/>
    </location>
</feature>
<dbReference type="SMART" id="SM00732">
    <property type="entry name" value="YqgFc"/>
    <property type="match status" value="1"/>
</dbReference>
<feature type="compositionally biased region" description="Basic and acidic residues" evidence="6">
    <location>
        <begin position="54"/>
        <end position="63"/>
    </location>
</feature>
<comment type="subcellular location">
    <subcellularLocation>
        <location evidence="1 5">Nucleus</location>
    </subcellularLocation>
</comment>
<dbReference type="InterPro" id="IPR035420">
    <property type="entry name" value="Spt6_SH2"/>
</dbReference>
<feature type="compositionally biased region" description="Basic and acidic residues" evidence="6">
    <location>
        <begin position="1"/>
        <end position="10"/>
    </location>
</feature>
<dbReference type="SMART" id="SM00316">
    <property type="entry name" value="S1"/>
    <property type="match status" value="1"/>
</dbReference>
<dbReference type="Pfam" id="PF22706">
    <property type="entry name" value="Tex_central_region"/>
    <property type="match status" value="1"/>
</dbReference>
<dbReference type="InterPro" id="IPR036860">
    <property type="entry name" value="SH2_dom_sf"/>
</dbReference>
<dbReference type="SUPFAM" id="SSF50249">
    <property type="entry name" value="Nucleic acid-binding proteins"/>
    <property type="match status" value="1"/>
</dbReference>
<dbReference type="InterPro" id="IPR037027">
    <property type="entry name" value="YqgF/RNaseH-like_dom_sf"/>
</dbReference>
<dbReference type="InterPro" id="IPR012337">
    <property type="entry name" value="RNaseH-like_sf"/>
</dbReference>
<feature type="compositionally biased region" description="Low complexity" evidence="6">
    <location>
        <begin position="747"/>
        <end position="768"/>
    </location>
</feature>
<dbReference type="Pfam" id="PF14639">
    <property type="entry name" value="YqgF"/>
    <property type="match status" value="1"/>
</dbReference>
<feature type="region of interest" description="Disordered" evidence="6">
    <location>
        <begin position="455"/>
        <end position="478"/>
    </location>
</feature>
<dbReference type="InterPro" id="IPR035019">
    <property type="entry name" value="Spt6_SH2_N"/>
</dbReference>
<keyword evidence="4 5" id="KW-0539">Nucleus</keyword>
<feature type="region of interest" description="Disordered" evidence="6">
    <location>
        <begin position="524"/>
        <end position="572"/>
    </location>
</feature>
<protein>
    <submittedName>
        <fullName evidence="8">Transcription elongation factor SPT6</fullName>
    </submittedName>
</protein>
<dbReference type="InterPro" id="IPR035018">
    <property type="entry name" value="Spt6_SH2_C"/>
</dbReference>
<feature type="compositionally biased region" description="Low complexity" evidence="6">
    <location>
        <begin position="1659"/>
        <end position="1676"/>
    </location>
</feature>
<keyword evidence="9" id="KW-1185">Reference proteome</keyword>
<dbReference type="Gene3D" id="1.10.150.850">
    <property type="entry name" value="Spt6, helix-hairpin-helix domain"/>
    <property type="match status" value="1"/>
</dbReference>
<dbReference type="PIRSF" id="PIRSF036947">
    <property type="entry name" value="Spt6"/>
    <property type="match status" value="1"/>
</dbReference>
<comment type="caution">
    <text evidence="8">The sequence shown here is derived from an EMBL/GenBank/DDBJ whole genome shotgun (WGS) entry which is preliminary data.</text>
</comment>
<evidence type="ECO:0000313" key="9">
    <source>
        <dbReference type="Proteomes" id="UP000887458"/>
    </source>
</evidence>
<feature type="region of interest" description="Disordered" evidence="6">
    <location>
        <begin position="1802"/>
        <end position="1824"/>
    </location>
</feature>
<evidence type="ECO:0000256" key="6">
    <source>
        <dbReference type="SAM" id="MobiDB-lite"/>
    </source>
</evidence>
<dbReference type="EMBL" id="NJHN03000036">
    <property type="protein sequence ID" value="KAH9422366.1"/>
    <property type="molecule type" value="Genomic_DNA"/>
</dbReference>
<dbReference type="Pfam" id="PF14632">
    <property type="entry name" value="SPT6_acidic"/>
    <property type="match status" value="1"/>
</dbReference>
<feature type="region of interest" description="Disordered" evidence="6">
    <location>
        <begin position="262"/>
        <end position="292"/>
    </location>
</feature>
<comment type="function">
    <text evidence="5">Histone H3-H4 chaperone that plays a role in maintenance of chromatin structure during RNA polymerase II transcription elongation.</text>
</comment>
<evidence type="ECO:0000259" key="7">
    <source>
        <dbReference type="PROSITE" id="PS50126"/>
    </source>
</evidence>
<dbReference type="Pfam" id="PF14633">
    <property type="entry name" value="SH2_2"/>
    <property type="match status" value="1"/>
</dbReference>
<dbReference type="PANTHER" id="PTHR10145:SF6">
    <property type="entry name" value="TRANSCRIPTION ELONGATION FACTOR SPT6"/>
    <property type="match status" value="1"/>
</dbReference>
<dbReference type="CDD" id="cd09918">
    <property type="entry name" value="SH2_Nterm_SPT6_like"/>
    <property type="match status" value="1"/>
</dbReference>
<evidence type="ECO:0000256" key="1">
    <source>
        <dbReference type="ARBA" id="ARBA00004123"/>
    </source>
</evidence>
<feature type="compositionally biased region" description="Acidic residues" evidence="6">
    <location>
        <begin position="873"/>
        <end position="884"/>
    </location>
</feature>
<dbReference type="InterPro" id="IPR023323">
    <property type="entry name" value="Tex-like_dom_sf"/>
</dbReference>
<feature type="compositionally biased region" description="Low complexity" evidence="6">
    <location>
        <begin position="1774"/>
        <end position="1788"/>
    </location>
</feature>
<reference evidence="8 9" key="2">
    <citation type="journal article" date="2022" name="Mol. Biol. Evol.">
        <title>Comparative Genomics Reveals Insights into the Divergent Evolution of Astigmatic Mites and Household Pest Adaptations.</title>
        <authorList>
            <person name="Xiong Q."/>
            <person name="Wan A.T."/>
            <person name="Liu X."/>
            <person name="Fung C.S."/>
            <person name="Xiao X."/>
            <person name="Malainual N."/>
            <person name="Hou J."/>
            <person name="Wang L."/>
            <person name="Wang M."/>
            <person name="Yang K.Y."/>
            <person name="Cui Y."/>
            <person name="Leung E.L."/>
            <person name="Nong W."/>
            <person name="Shin S.K."/>
            <person name="Au S.W."/>
            <person name="Jeong K.Y."/>
            <person name="Chew F.T."/>
            <person name="Hui J.H."/>
            <person name="Leung T.F."/>
            <person name="Tungtrongchitr A."/>
            <person name="Zhong N."/>
            <person name="Liu Z."/>
            <person name="Tsui S.K."/>
        </authorList>
    </citation>
    <scope>NUCLEOTIDE SEQUENCE [LARGE SCALE GENOMIC DNA]</scope>
    <source>
        <strain evidence="8">Derp</strain>
    </source>
</reference>
<dbReference type="SUPFAM" id="SSF47781">
    <property type="entry name" value="RuvA domain 2-like"/>
    <property type="match status" value="2"/>
</dbReference>
<keyword evidence="8" id="KW-0251">Elongation factor</keyword>
<dbReference type="InterPro" id="IPR041692">
    <property type="entry name" value="HHH_9"/>
</dbReference>
<dbReference type="Gene3D" id="2.40.50.140">
    <property type="entry name" value="Nucleic acid-binding proteins"/>
    <property type="match status" value="1"/>
</dbReference>
<dbReference type="Gene3D" id="1.10.10.650">
    <property type="entry name" value="RuvA domain 2-like"/>
    <property type="match status" value="1"/>
</dbReference>
<dbReference type="Pfam" id="PF17674">
    <property type="entry name" value="HHH_9"/>
    <property type="match status" value="1"/>
</dbReference>
<feature type="compositionally biased region" description="Polar residues" evidence="6">
    <location>
        <begin position="1870"/>
        <end position="1894"/>
    </location>
</feature>
<dbReference type="Gene3D" id="3.30.505.10">
    <property type="entry name" value="SH2 domain"/>
    <property type="match status" value="2"/>
</dbReference>
<dbReference type="InterPro" id="IPR010994">
    <property type="entry name" value="RuvA_2-like"/>
</dbReference>
<feature type="compositionally biased region" description="Basic residues" evidence="6">
    <location>
        <begin position="279"/>
        <end position="290"/>
    </location>
</feature>
<dbReference type="InterPro" id="IPR032706">
    <property type="entry name" value="Spt6_HHH"/>
</dbReference>
<feature type="compositionally biased region" description="Acidic residues" evidence="6">
    <location>
        <begin position="458"/>
        <end position="471"/>
    </location>
</feature>
<dbReference type="Pfam" id="PF14641">
    <property type="entry name" value="HTH_44"/>
    <property type="match status" value="1"/>
</dbReference>
<dbReference type="InterPro" id="IPR017072">
    <property type="entry name" value="TF_Spt6"/>
</dbReference>
<evidence type="ECO:0000256" key="5">
    <source>
        <dbReference type="PIRNR" id="PIRNR036947"/>
    </source>
</evidence>
<dbReference type="GO" id="GO:0003746">
    <property type="term" value="F:translation elongation factor activity"/>
    <property type="evidence" value="ECO:0007669"/>
    <property type="project" value="UniProtKB-KW"/>
</dbReference>
<feature type="region of interest" description="Disordered" evidence="6">
    <location>
        <begin position="747"/>
        <end position="771"/>
    </location>
</feature>
<feature type="compositionally biased region" description="Pro residues" evidence="6">
    <location>
        <begin position="1763"/>
        <end position="1773"/>
    </location>
</feature>
<dbReference type="InterPro" id="IPR000980">
    <property type="entry name" value="SH2"/>
</dbReference>
<dbReference type="Gene3D" id="1.10.3500.10">
    <property type="entry name" value="Tex N-terminal region-like"/>
    <property type="match status" value="1"/>
</dbReference>
<feature type="region of interest" description="Disordered" evidence="6">
    <location>
        <begin position="1860"/>
        <end position="1910"/>
    </location>
</feature>
<dbReference type="CDD" id="cd09928">
    <property type="entry name" value="SH2_Cterm_SPT6_like"/>
    <property type="match status" value="1"/>
</dbReference>
<dbReference type="Pfam" id="PF00575">
    <property type="entry name" value="S1"/>
    <property type="match status" value="1"/>
</dbReference>
<feature type="compositionally biased region" description="Acidic residues" evidence="6">
    <location>
        <begin position="202"/>
        <end position="218"/>
    </location>
</feature>
<feature type="compositionally biased region" description="Acidic residues" evidence="6">
    <location>
        <begin position="129"/>
        <end position="139"/>
    </location>
</feature>
<dbReference type="InterPro" id="IPR006641">
    <property type="entry name" value="YqgF/RNaseH-like_dom"/>
</dbReference>
<feature type="compositionally biased region" description="Acidic residues" evidence="6">
    <location>
        <begin position="93"/>
        <end position="109"/>
    </location>
</feature>
<feature type="compositionally biased region" description="Acidic residues" evidence="6">
    <location>
        <begin position="262"/>
        <end position="273"/>
    </location>
</feature>
<evidence type="ECO:0000256" key="2">
    <source>
        <dbReference type="ARBA" id="ARBA00009253"/>
    </source>
</evidence>
<feature type="compositionally biased region" description="Low complexity" evidence="6">
    <location>
        <begin position="164"/>
        <end position="184"/>
    </location>
</feature>
<dbReference type="InterPro" id="IPR042066">
    <property type="entry name" value="Spt6_death-like"/>
</dbReference>
<feature type="compositionally biased region" description="Acidic residues" evidence="6">
    <location>
        <begin position="64"/>
        <end position="81"/>
    </location>
</feature>
<evidence type="ECO:0000256" key="4">
    <source>
        <dbReference type="ARBA" id="ARBA00023242"/>
    </source>
</evidence>
<dbReference type="Gene3D" id="1.10.10.2740">
    <property type="entry name" value="Spt6, Death-like domain"/>
    <property type="match status" value="1"/>
</dbReference>
<proteinExistence type="inferred from homology"/>
<feature type="domain" description="S1 motif" evidence="7">
    <location>
        <begin position="1327"/>
        <end position="1399"/>
    </location>
</feature>
<dbReference type="InterPro" id="IPR023319">
    <property type="entry name" value="Tex-like_HTH_dom_sf"/>
</dbReference>